<dbReference type="RefSeq" id="WP_072969631.1">
    <property type="nucleotide sequence ID" value="NZ_FQUR01000032.1"/>
</dbReference>
<dbReference type="NCBIfam" id="TIGR01894">
    <property type="entry name" value="cas_TM1795_cmr1"/>
    <property type="match status" value="1"/>
</dbReference>
<organism evidence="4 5">
    <name type="scientific">Thermoanaerobacter uzonensis DSM 18761</name>
    <dbReference type="NCBI Taxonomy" id="1123369"/>
    <lineage>
        <taxon>Bacteria</taxon>
        <taxon>Bacillati</taxon>
        <taxon>Bacillota</taxon>
        <taxon>Clostridia</taxon>
        <taxon>Thermoanaerobacterales</taxon>
        <taxon>Thermoanaerobacteraceae</taxon>
        <taxon>Thermoanaerobacter</taxon>
    </lineage>
</organism>
<evidence type="ECO:0000259" key="2">
    <source>
        <dbReference type="Pfam" id="PF03787"/>
    </source>
</evidence>
<feature type="domain" description="Polymerase beta nucleotidyltransferase" evidence="3">
    <location>
        <begin position="354"/>
        <end position="428"/>
    </location>
</feature>
<gene>
    <name evidence="4" type="ORF">SAMN02745195_02502</name>
</gene>
<evidence type="ECO:0000256" key="1">
    <source>
        <dbReference type="ARBA" id="ARBA00023118"/>
    </source>
</evidence>
<dbReference type="SUPFAM" id="SSF81301">
    <property type="entry name" value="Nucleotidyltransferase"/>
    <property type="match status" value="1"/>
</dbReference>
<evidence type="ECO:0000313" key="4">
    <source>
        <dbReference type="EMBL" id="SHF38121.1"/>
    </source>
</evidence>
<reference evidence="5" key="1">
    <citation type="submission" date="2016-11" db="EMBL/GenBank/DDBJ databases">
        <authorList>
            <person name="Varghese N."/>
            <person name="Submissions S."/>
        </authorList>
    </citation>
    <scope>NUCLEOTIDE SEQUENCE [LARGE SCALE GENOMIC DNA]</scope>
    <source>
        <strain evidence="5">DSM 18761</strain>
    </source>
</reference>
<dbReference type="EMBL" id="FQUR01000032">
    <property type="protein sequence ID" value="SHF38121.1"/>
    <property type="molecule type" value="Genomic_DNA"/>
</dbReference>
<dbReference type="CDD" id="cd05403">
    <property type="entry name" value="NT_KNTase_like"/>
    <property type="match status" value="1"/>
</dbReference>
<dbReference type="InterPro" id="IPR043519">
    <property type="entry name" value="NT_sf"/>
</dbReference>
<dbReference type="Proteomes" id="UP000184127">
    <property type="component" value="Unassembled WGS sequence"/>
</dbReference>
<evidence type="ECO:0000313" key="5">
    <source>
        <dbReference type="Proteomes" id="UP000184127"/>
    </source>
</evidence>
<dbReference type="Pfam" id="PF18765">
    <property type="entry name" value="Polbeta"/>
    <property type="match status" value="1"/>
</dbReference>
<dbReference type="GO" id="GO:0051607">
    <property type="term" value="P:defense response to virus"/>
    <property type="evidence" value="ECO:0007669"/>
    <property type="project" value="UniProtKB-KW"/>
</dbReference>
<dbReference type="InterPro" id="IPR007522">
    <property type="entry name" value="CRISPR-assoc_prot_TM1795"/>
</dbReference>
<name>A0A1M5B6E6_9THEO</name>
<protein>
    <submittedName>
        <fullName evidence="4">CRISPR-associated protein, Cmr1 family</fullName>
    </submittedName>
</protein>
<dbReference type="InterPro" id="IPR041633">
    <property type="entry name" value="Polbeta"/>
</dbReference>
<dbReference type="Gene3D" id="3.30.460.10">
    <property type="entry name" value="Beta Polymerase, domain 2"/>
    <property type="match status" value="1"/>
</dbReference>
<feature type="domain" description="CRISPR type III-associated protein" evidence="2">
    <location>
        <begin position="7"/>
        <end position="156"/>
    </location>
</feature>
<dbReference type="InterPro" id="IPR005537">
    <property type="entry name" value="RAMP_III_fam"/>
</dbReference>
<dbReference type="Pfam" id="PF03787">
    <property type="entry name" value="RAMPs"/>
    <property type="match status" value="1"/>
</dbReference>
<accession>A0A1M5B6E6</accession>
<proteinExistence type="predicted"/>
<sequence>MKKTVLTCKVVTPMFMYGIDKKRPELRTSEIKGMMRFWWRAIKACNDVQTLKKEESEIFGDVNKISSVKVKVFPQPPEEYIRENNELINEDAGVKYLFYSALLSENKGKYIKEGFTFHIVLEAQKERHLKEALASLWSGIYLGGFGGRSRRGGGNITATEIEGLIPKIEFIPRGRNSGEVAEWLIENFKKAKKIINESQKRDFAFSYSNLSISRFIISDKSFDRWEKALADIGNKFSEFRKEPEAKILGRAVFGLPVSHKKRPVKGIKRIDTVEKAFDRRMSPLIFKILNVENKYYWAVIRLAGEFLPEGTILKSGKTTQKPDYSLIEKFWEKLKVQNKEYVLSLPETLNDVLDKIKSRVEPEKIYLYGSRARGDFGKKSDIDIAVETDKSIENIDLIGLFDIVNLNKVGSDLREKILKEGILLYERKS</sequence>
<keyword evidence="5" id="KW-1185">Reference proteome</keyword>
<keyword evidence="1" id="KW-0051">Antiviral defense</keyword>
<dbReference type="AlphaFoldDB" id="A0A1M5B6E6"/>
<evidence type="ECO:0000259" key="3">
    <source>
        <dbReference type="Pfam" id="PF18765"/>
    </source>
</evidence>